<dbReference type="GO" id="GO:0009966">
    <property type="term" value="P:regulation of signal transduction"/>
    <property type="evidence" value="ECO:0007669"/>
    <property type="project" value="TreeGrafter"/>
</dbReference>
<name>A0A7R9JNH1_TIMGE</name>
<evidence type="ECO:0000256" key="2">
    <source>
        <dbReference type="ARBA" id="ARBA00022679"/>
    </source>
</evidence>
<dbReference type="AlphaFoldDB" id="A0A7R9JNH1"/>
<reference evidence="6" key="1">
    <citation type="submission" date="2020-11" db="EMBL/GenBank/DDBJ databases">
        <authorList>
            <person name="Tran Van P."/>
        </authorList>
    </citation>
    <scope>NUCLEOTIDE SEQUENCE</scope>
</reference>
<dbReference type="GO" id="GO:0005524">
    <property type="term" value="F:ATP binding"/>
    <property type="evidence" value="ECO:0007669"/>
    <property type="project" value="UniProtKB-KW"/>
</dbReference>
<evidence type="ECO:0000256" key="4">
    <source>
        <dbReference type="ARBA" id="ARBA00022777"/>
    </source>
</evidence>
<dbReference type="PANTHER" id="PTHR24355:SF30">
    <property type="entry name" value="SERINE_THREONINE-PROTEIN KINASE 32B ISOFORM X1"/>
    <property type="match status" value="1"/>
</dbReference>
<sequence>MYERRSLGIQLCSRKFSSAGTQGRRHPIVEGLRVGGQVCIVQKKNGGHQLYAMKYMSKNQCAAREALRNVLREVEILTQLDHPFLVNLWFSFQGIRKVEFRGSVPTFTWRMENHLGKTTLSTPGYDLNSNLPGFSNLVYCESNALNHAATEAAPSGGIQVISFALDCRPIVDDGNVEEEGGTARHFKFNGKSLGTPLTPPPLLPLIARTLQPRITPSEIRSDGRKDNNYL</sequence>
<evidence type="ECO:0000256" key="3">
    <source>
        <dbReference type="ARBA" id="ARBA00022741"/>
    </source>
</evidence>
<dbReference type="PANTHER" id="PTHR24355">
    <property type="entry name" value="G PROTEIN-COUPLED RECEPTOR KINASE/RIBOSOMAL PROTEIN S6 KINASE"/>
    <property type="match status" value="1"/>
</dbReference>
<evidence type="ECO:0000256" key="1">
    <source>
        <dbReference type="ARBA" id="ARBA00022527"/>
    </source>
</evidence>
<dbReference type="Gene3D" id="3.30.200.20">
    <property type="entry name" value="Phosphorylase Kinase, domain 1"/>
    <property type="match status" value="1"/>
</dbReference>
<accession>A0A7R9JNH1</accession>
<dbReference type="GO" id="GO:0007186">
    <property type="term" value="P:G protein-coupled receptor signaling pathway"/>
    <property type="evidence" value="ECO:0007669"/>
    <property type="project" value="TreeGrafter"/>
</dbReference>
<keyword evidence="5" id="KW-0067">ATP-binding</keyword>
<evidence type="ECO:0000313" key="6">
    <source>
        <dbReference type="EMBL" id="CAD7586215.1"/>
    </source>
</evidence>
<dbReference type="EMBL" id="OE839218">
    <property type="protein sequence ID" value="CAD7586215.1"/>
    <property type="molecule type" value="Genomic_DNA"/>
</dbReference>
<keyword evidence="4" id="KW-0418">Kinase</keyword>
<proteinExistence type="predicted"/>
<evidence type="ECO:0008006" key="7">
    <source>
        <dbReference type="Google" id="ProtNLM"/>
    </source>
</evidence>
<dbReference type="SUPFAM" id="SSF56112">
    <property type="entry name" value="Protein kinase-like (PK-like)"/>
    <property type="match status" value="1"/>
</dbReference>
<dbReference type="GO" id="GO:0004703">
    <property type="term" value="F:G protein-coupled receptor kinase activity"/>
    <property type="evidence" value="ECO:0007669"/>
    <property type="project" value="TreeGrafter"/>
</dbReference>
<dbReference type="InterPro" id="IPR011009">
    <property type="entry name" value="Kinase-like_dom_sf"/>
</dbReference>
<dbReference type="GO" id="GO:0001664">
    <property type="term" value="F:G protein-coupled receptor binding"/>
    <property type="evidence" value="ECO:0007669"/>
    <property type="project" value="TreeGrafter"/>
</dbReference>
<gene>
    <name evidence="6" type="ORF">TGEB3V08_LOCUS607</name>
</gene>
<keyword evidence="3" id="KW-0547">Nucleotide-binding</keyword>
<keyword evidence="2" id="KW-0808">Transferase</keyword>
<protein>
    <recommendedName>
        <fullName evidence="7">Protein kinase domain-containing protein</fullName>
    </recommendedName>
</protein>
<keyword evidence="1" id="KW-0723">Serine/threonine-protein kinase</keyword>
<evidence type="ECO:0000256" key="5">
    <source>
        <dbReference type="ARBA" id="ARBA00022840"/>
    </source>
</evidence>
<organism evidence="6">
    <name type="scientific">Timema genevievae</name>
    <name type="common">Walking stick</name>
    <dbReference type="NCBI Taxonomy" id="629358"/>
    <lineage>
        <taxon>Eukaryota</taxon>
        <taxon>Metazoa</taxon>
        <taxon>Ecdysozoa</taxon>
        <taxon>Arthropoda</taxon>
        <taxon>Hexapoda</taxon>
        <taxon>Insecta</taxon>
        <taxon>Pterygota</taxon>
        <taxon>Neoptera</taxon>
        <taxon>Polyneoptera</taxon>
        <taxon>Phasmatodea</taxon>
        <taxon>Timematodea</taxon>
        <taxon>Timematoidea</taxon>
        <taxon>Timematidae</taxon>
        <taxon>Timema</taxon>
    </lineage>
</organism>